<protein>
    <recommendedName>
        <fullName evidence="2">YCII-related domain-containing protein</fullName>
    </recommendedName>
</protein>
<dbReference type="InterPro" id="IPR005545">
    <property type="entry name" value="YCII"/>
</dbReference>
<gene>
    <name evidence="3" type="ordered locus">MROS_2266</name>
</gene>
<keyword evidence="4" id="KW-1185">Reference proteome</keyword>
<dbReference type="InterPro" id="IPR011008">
    <property type="entry name" value="Dimeric_a/b-barrel"/>
</dbReference>
<accession>I7A6J7</accession>
<dbReference type="eggNOG" id="COG3795">
    <property type="taxonomic scope" value="Bacteria"/>
</dbReference>
<evidence type="ECO:0000259" key="2">
    <source>
        <dbReference type="Pfam" id="PF03795"/>
    </source>
</evidence>
<dbReference type="HOGENOM" id="CLU_130902_4_1_10"/>
<proteinExistence type="inferred from homology"/>
<sequence>MSRFILLYIGDGKSGDPEKDSDNYNKYMEWLGKLNKILVSPANPLKDNTIVKSDRIIENVSVTGLSGYTIIEAANIKEAAEISKGCPFLDSGGVIEIAELIQMNR</sequence>
<dbReference type="STRING" id="1191523.MROS_2266"/>
<dbReference type="SUPFAM" id="SSF54909">
    <property type="entry name" value="Dimeric alpha+beta barrel"/>
    <property type="match status" value="1"/>
</dbReference>
<dbReference type="KEGG" id="mro:MROS_2266"/>
<comment type="similarity">
    <text evidence="1">Belongs to the YciI family.</text>
</comment>
<dbReference type="Pfam" id="PF03795">
    <property type="entry name" value="YCII"/>
    <property type="match status" value="1"/>
</dbReference>
<feature type="domain" description="YCII-related" evidence="2">
    <location>
        <begin position="18"/>
        <end position="103"/>
    </location>
</feature>
<evidence type="ECO:0000313" key="3">
    <source>
        <dbReference type="EMBL" id="AFN75496.1"/>
    </source>
</evidence>
<evidence type="ECO:0000256" key="1">
    <source>
        <dbReference type="ARBA" id="ARBA00007689"/>
    </source>
</evidence>
<dbReference type="Proteomes" id="UP000009011">
    <property type="component" value="Chromosome"/>
</dbReference>
<reference evidence="3 4" key="1">
    <citation type="journal article" date="2013" name="PLoS ONE">
        <title>Genomic analysis of Melioribacter roseus, facultatively anaerobic organotrophic bacterium representing a novel deep lineage within Bacteriodetes/Chlorobi group.</title>
        <authorList>
            <person name="Kadnikov V.V."/>
            <person name="Mardanov A.V."/>
            <person name="Podosokorskaya O.A."/>
            <person name="Gavrilov S.N."/>
            <person name="Kublanov I.V."/>
            <person name="Beletsky A.V."/>
            <person name="Bonch-Osmolovskaya E.A."/>
            <person name="Ravin N.V."/>
        </authorList>
    </citation>
    <scope>NUCLEOTIDE SEQUENCE [LARGE SCALE GENOMIC DNA]</scope>
    <source>
        <strain evidence="4">JCM 17771 / P3M-2</strain>
    </source>
</reference>
<name>I7A6J7_MELRP</name>
<organism evidence="3 4">
    <name type="scientific">Melioribacter roseus (strain DSM 23840 / JCM 17771 / VKM B-2668 / P3M-2)</name>
    <dbReference type="NCBI Taxonomy" id="1191523"/>
    <lineage>
        <taxon>Bacteria</taxon>
        <taxon>Pseudomonadati</taxon>
        <taxon>Ignavibacteriota</taxon>
        <taxon>Ignavibacteria</taxon>
        <taxon>Ignavibacteriales</taxon>
        <taxon>Melioribacteraceae</taxon>
        <taxon>Melioribacter</taxon>
    </lineage>
</organism>
<dbReference type="AlphaFoldDB" id="I7A6J7"/>
<dbReference type="EMBL" id="CP003557">
    <property type="protein sequence ID" value="AFN75496.1"/>
    <property type="molecule type" value="Genomic_DNA"/>
</dbReference>
<evidence type="ECO:0000313" key="4">
    <source>
        <dbReference type="Proteomes" id="UP000009011"/>
    </source>
</evidence>